<keyword evidence="1" id="KW-0812">Transmembrane</keyword>
<evidence type="ECO:0000259" key="2">
    <source>
        <dbReference type="Pfam" id="PF01970"/>
    </source>
</evidence>
<keyword evidence="1" id="KW-1133">Transmembrane helix</keyword>
<feature type="transmembrane region" description="Helical" evidence="1">
    <location>
        <begin position="263"/>
        <end position="286"/>
    </location>
</feature>
<feature type="domain" description="DUF112" evidence="2">
    <location>
        <begin position="23"/>
        <end position="443"/>
    </location>
</feature>
<evidence type="ECO:0000313" key="3">
    <source>
        <dbReference type="EMBL" id="ADU51851.1"/>
    </source>
</evidence>
<name>E6SHX1_THEM7</name>
<dbReference type="PANTHER" id="PTHR35342">
    <property type="entry name" value="TRICARBOXYLIC TRANSPORT PROTEIN"/>
    <property type="match status" value="1"/>
</dbReference>
<keyword evidence="1" id="KW-0472">Membrane</keyword>
<sequence>MDLATVLQRLGHGFAVALAPSHLLFAAIGVVAGTIIGALPGIGSPAGVSLLLPLTYGMDPTSAIIMLAGIYYGCMYGGTISSVLINTPGDSATVVTTLDGYQMALKGRAGKALGIAAIGSFVAGTFGVIMLTLLSLPLTRVGLSFGPPEYFALILLGFTAVAAVTDVSPLKGLAMVVLGLLLSTVGIDIQSGLPRFTFGQASLLDGIEFLPVAIGLFGLGEVLMGLSDSRNRALIPADLSWRNVLPNAVEWVRSRWAIVRGTLVGFFVGLLPGAGATLASFMAYGLERRVSRHPEEFGKGAIEGVAAPESANNAASVAAMIPLLTLGIPSSGTTAILLGGFLLWGLRPGPLLLAEHPDFAWGLIASMYLGNVLLVVLNLFAIPLFASVLRVPYRILSLFVVLFCFVGAYALKNDLQDVYIMTLFGLVGYGLRRLGYPLPGLVLGLVLGPLFENNLRQSLTMAHGDWAIFFTRPISGVLMILALLALGWPILSAMVRYARRTWLAQEGTGNWKPVSSGDQ</sequence>
<evidence type="ECO:0000256" key="1">
    <source>
        <dbReference type="SAM" id="Phobius"/>
    </source>
</evidence>
<dbReference type="PANTHER" id="PTHR35342:SF5">
    <property type="entry name" value="TRICARBOXYLIC TRANSPORT PROTEIN"/>
    <property type="match status" value="1"/>
</dbReference>
<feature type="transmembrane region" description="Helical" evidence="1">
    <location>
        <begin position="209"/>
        <end position="226"/>
    </location>
</feature>
<gene>
    <name evidence="3" type="ordered locus">Tmar_1748</name>
</gene>
<reference evidence="3 4" key="1">
    <citation type="journal article" date="2010" name="Stand. Genomic Sci.">
        <title>Complete genome sequence of Thermaerobacter marianensis type strain (7p75a).</title>
        <authorList>
            <person name="Han C."/>
            <person name="Gu W."/>
            <person name="Zhang X."/>
            <person name="Lapidus A."/>
            <person name="Nolan M."/>
            <person name="Copeland A."/>
            <person name="Lucas S."/>
            <person name="Del Rio T.G."/>
            <person name="Tice H."/>
            <person name="Cheng J.F."/>
            <person name="Tapia R."/>
            <person name="Goodwin L."/>
            <person name="Pitluck S."/>
            <person name="Pagani I."/>
            <person name="Ivanova N."/>
            <person name="Mavromatis K."/>
            <person name="Mikhailova N."/>
            <person name="Pati A."/>
            <person name="Chen A."/>
            <person name="Palaniappan K."/>
            <person name="Land M."/>
            <person name="Hauser L."/>
            <person name="Chang Y.J."/>
            <person name="Jeffries C.D."/>
            <person name="Schneider S."/>
            <person name="Rohde M."/>
            <person name="Goker M."/>
            <person name="Pukall R."/>
            <person name="Woyke T."/>
            <person name="Bristow J."/>
            <person name="Eisen J.A."/>
            <person name="Markowitz V."/>
            <person name="Hugenholtz P."/>
            <person name="Kyrpides N.C."/>
            <person name="Klenk H.P."/>
            <person name="Detter J.C."/>
        </authorList>
    </citation>
    <scope>NUCLEOTIDE SEQUENCE [LARGE SCALE GENOMIC DNA]</scope>
    <source>
        <strain evidence="4">ATCC 700841 / DSM 12885 / JCM 10246 / 7p75a</strain>
    </source>
</reference>
<feature type="transmembrane region" description="Helical" evidence="1">
    <location>
        <begin position="358"/>
        <end position="385"/>
    </location>
</feature>
<keyword evidence="4" id="KW-1185">Reference proteome</keyword>
<feature type="transmembrane region" description="Helical" evidence="1">
    <location>
        <begin position="172"/>
        <end position="189"/>
    </location>
</feature>
<accession>E6SHX1</accession>
<feature type="transmembrane region" description="Helical" evidence="1">
    <location>
        <begin position="112"/>
        <end position="136"/>
    </location>
</feature>
<feature type="transmembrane region" description="Helical" evidence="1">
    <location>
        <begin position="466"/>
        <end position="491"/>
    </location>
</feature>
<evidence type="ECO:0000313" key="4">
    <source>
        <dbReference type="Proteomes" id="UP000008915"/>
    </source>
</evidence>
<dbReference type="AlphaFoldDB" id="E6SHX1"/>
<dbReference type="InterPro" id="IPR002823">
    <property type="entry name" value="DUF112_TM"/>
</dbReference>
<dbReference type="RefSeq" id="WP_013496152.1">
    <property type="nucleotide sequence ID" value="NC_014831.1"/>
</dbReference>
<dbReference type="eggNOG" id="COG3333">
    <property type="taxonomic scope" value="Bacteria"/>
</dbReference>
<feature type="transmembrane region" description="Helical" evidence="1">
    <location>
        <begin position="423"/>
        <end position="446"/>
    </location>
</feature>
<dbReference type="STRING" id="644966.Tmar_1748"/>
<dbReference type="Pfam" id="PF01970">
    <property type="entry name" value="TctA"/>
    <property type="match status" value="1"/>
</dbReference>
<dbReference type="EMBL" id="CP002344">
    <property type="protein sequence ID" value="ADU51851.1"/>
    <property type="molecule type" value="Genomic_DNA"/>
</dbReference>
<dbReference type="HOGENOM" id="CLU_022936_2_0_9"/>
<feature type="transmembrane region" description="Helical" evidence="1">
    <location>
        <begin position="63"/>
        <end position="85"/>
    </location>
</feature>
<feature type="transmembrane region" description="Helical" evidence="1">
    <location>
        <begin position="148"/>
        <end position="165"/>
    </location>
</feature>
<protein>
    <recommendedName>
        <fullName evidence="2">DUF112 domain-containing protein</fullName>
    </recommendedName>
</protein>
<reference evidence="4" key="2">
    <citation type="journal article" date="2010" name="Stand. Genomic Sci.">
        <title>Complete genome sequence of Thermaerobacter marianensis type strain (7p75aT).</title>
        <authorList>
            <person name="Han C."/>
            <person name="Gu W."/>
            <person name="Zhang X."/>
            <person name="Lapidus A."/>
            <person name="Nolan M."/>
            <person name="Copeland A."/>
            <person name="Lucas S."/>
            <person name="Glavina Del Rio T."/>
            <person name="Tice H."/>
            <person name="Cheng J."/>
            <person name="Tapia R."/>
            <person name="Goodwin L."/>
            <person name="Pitluck S."/>
            <person name="Pagani I."/>
            <person name="Ivanova N."/>
            <person name="Mavromatis K."/>
            <person name="Mikhailova N."/>
            <person name="Pati A."/>
            <person name="Chen A."/>
            <person name="Palaniappan K."/>
            <person name="Land M."/>
            <person name="Hauser L."/>
            <person name="Chang Y."/>
            <person name="Jeffries C."/>
            <person name="Schneider S."/>
            <person name="Rohde M."/>
            <person name="Goker M."/>
            <person name="Pukall R."/>
            <person name="Woyke T."/>
            <person name="Bristow J."/>
            <person name="Eisen J."/>
            <person name="Markowitz V."/>
            <person name="Hugenholtz P."/>
            <person name="Kyrpides N."/>
            <person name="Klenk H."/>
            <person name="Detter J."/>
        </authorList>
    </citation>
    <scope>NUCLEOTIDE SEQUENCE [LARGE SCALE GENOMIC DNA]</scope>
    <source>
        <strain evidence="4">ATCC 700841 / DSM 12885 / JCM 10246 / 7p75a</strain>
    </source>
</reference>
<proteinExistence type="predicted"/>
<feature type="transmembrane region" description="Helical" evidence="1">
    <location>
        <begin position="21"/>
        <end position="43"/>
    </location>
</feature>
<organism evidence="3 4">
    <name type="scientific">Thermaerobacter marianensis (strain ATCC 700841 / DSM 12885 / JCM 10246 / 7p75a)</name>
    <dbReference type="NCBI Taxonomy" id="644966"/>
    <lineage>
        <taxon>Bacteria</taxon>
        <taxon>Bacillati</taxon>
        <taxon>Bacillota</taxon>
        <taxon>Clostridia</taxon>
        <taxon>Eubacteriales</taxon>
        <taxon>Clostridiales Family XVII. Incertae Sedis</taxon>
        <taxon>Thermaerobacter</taxon>
    </lineage>
</organism>
<feature type="transmembrane region" description="Helical" evidence="1">
    <location>
        <begin position="319"/>
        <end position="346"/>
    </location>
</feature>
<dbReference type="KEGG" id="tmr:Tmar_1748"/>
<feature type="transmembrane region" description="Helical" evidence="1">
    <location>
        <begin position="391"/>
        <end position="411"/>
    </location>
</feature>
<dbReference type="Proteomes" id="UP000008915">
    <property type="component" value="Chromosome"/>
</dbReference>